<feature type="region of interest" description="Disordered" evidence="1">
    <location>
        <begin position="1"/>
        <end position="32"/>
    </location>
</feature>
<feature type="compositionally biased region" description="Basic residues" evidence="1">
    <location>
        <begin position="132"/>
        <end position="148"/>
    </location>
</feature>
<reference evidence="2 3" key="1">
    <citation type="submission" date="2022-03" db="EMBL/GenBank/DDBJ databases">
        <authorList>
            <person name="Jo J.-H."/>
            <person name="Im W.-T."/>
        </authorList>
    </citation>
    <scope>NUCLEOTIDE SEQUENCE [LARGE SCALE GENOMIC DNA]</scope>
    <source>
        <strain evidence="2 3">SM33</strain>
    </source>
</reference>
<feature type="region of interest" description="Disordered" evidence="1">
    <location>
        <begin position="124"/>
        <end position="148"/>
    </location>
</feature>
<comment type="caution">
    <text evidence="2">The sequence shown here is derived from an EMBL/GenBank/DDBJ whole genome shotgun (WGS) entry which is preliminary data.</text>
</comment>
<sequence>MAKQTTKSTKAGTASKKPSRPRAAAPAAKPAKTTKVAKVAKVAKAPKVQKVVTGAKKIAQNPATSEIVAATLVAAAAALRDPKRARALATEAGQEIKQAAKSGVDSGSALWQLAMDVARRSIDAIGGDSGGKGKKSGGKKAKKAGKKK</sequence>
<name>A0ABS9VM32_9SPHN</name>
<keyword evidence="3" id="KW-1185">Reference proteome</keyword>
<dbReference type="Proteomes" id="UP001203058">
    <property type="component" value="Unassembled WGS sequence"/>
</dbReference>
<evidence type="ECO:0000256" key="1">
    <source>
        <dbReference type="SAM" id="MobiDB-lite"/>
    </source>
</evidence>
<proteinExistence type="predicted"/>
<evidence type="ECO:0000313" key="2">
    <source>
        <dbReference type="EMBL" id="MCH8616018.1"/>
    </source>
</evidence>
<accession>A0ABS9VM32</accession>
<gene>
    <name evidence="2" type="ORF">LZ016_07885</name>
</gene>
<dbReference type="EMBL" id="JAKZHW010000001">
    <property type="protein sequence ID" value="MCH8616018.1"/>
    <property type="molecule type" value="Genomic_DNA"/>
</dbReference>
<protein>
    <submittedName>
        <fullName evidence="2">Uncharacterized protein</fullName>
    </submittedName>
</protein>
<organism evidence="2 3">
    <name type="scientific">Sphingomonas telluris</name>
    <dbReference type="NCBI Taxonomy" id="2907998"/>
    <lineage>
        <taxon>Bacteria</taxon>
        <taxon>Pseudomonadati</taxon>
        <taxon>Pseudomonadota</taxon>
        <taxon>Alphaproteobacteria</taxon>
        <taxon>Sphingomonadales</taxon>
        <taxon>Sphingomonadaceae</taxon>
        <taxon>Sphingomonas</taxon>
    </lineage>
</organism>
<dbReference type="RefSeq" id="WP_241446845.1">
    <property type="nucleotide sequence ID" value="NZ_JAKZHW010000001.1"/>
</dbReference>
<evidence type="ECO:0000313" key="3">
    <source>
        <dbReference type="Proteomes" id="UP001203058"/>
    </source>
</evidence>